<evidence type="ECO:0000256" key="1">
    <source>
        <dbReference type="SAM" id="MobiDB-lite"/>
    </source>
</evidence>
<dbReference type="Proteomes" id="UP000318017">
    <property type="component" value="Chromosome"/>
</dbReference>
<dbReference type="EMBL" id="CP036298">
    <property type="protein sequence ID" value="QDV22702.1"/>
    <property type="molecule type" value="Genomic_DNA"/>
</dbReference>
<dbReference type="AlphaFoldDB" id="A0A518G292"/>
<feature type="region of interest" description="Disordered" evidence="1">
    <location>
        <begin position="132"/>
        <end position="168"/>
    </location>
</feature>
<protein>
    <submittedName>
        <fullName evidence="2">Uncharacterized protein</fullName>
    </submittedName>
</protein>
<dbReference type="KEGG" id="ahel:Q31a_09880"/>
<proteinExistence type="predicted"/>
<organism evidence="2 3">
    <name type="scientific">Aureliella helgolandensis</name>
    <dbReference type="NCBI Taxonomy" id="2527968"/>
    <lineage>
        <taxon>Bacteria</taxon>
        <taxon>Pseudomonadati</taxon>
        <taxon>Planctomycetota</taxon>
        <taxon>Planctomycetia</taxon>
        <taxon>Pirellulales</taxon>
        <taxon>Pirellulaceae</taxon>
        <taxon>Aureliella</taxon>
    </lineage>
</organism>
<gene>
    <name evidence="2" type="ORF">Q31a_09880</name>
</gene>
<evidence type="ECO:0000313" key="3">
    <source>
        <dbReference type="Proteomes" id="UP000318017"/>
    </source>
</evidence>
<name>A0A518G292_9BACT</name>
<keyword evidence="3" id="KW-1185">Reference proteome</keyword>
<feature type="compositionally biased region" description="Polar residues" evidence="1">
    <location>
        <begin position="135"/>
        <end position="144"/>
    </location>
</feature>
<evidence type="ECO:0000313" key="2">
    <source>
        <dbReference type="EMBL" id="QDV22702.1"/>
    </source>
</evidence>
<accession>A0A518G292</accession>
<reference evidence="2 3" key="1">
    <citation type="submission" date="2019-02" db="EMBL/GenBank/DDBJ databases">
        <title>Deep-cultivation of Planctomycetes and their phenomic and genomic characterization uncovers novel biology.</title>
        <authorList>
            <person name="Wiegand S."/>
            <person name="Jogler M."/>
            <person name="Boedeker C."/>
            <person name="Pinto D."/>
            <person name="Vollmers J."/>
            <person name="Rivas-Marin E."/>
            <person name="Kohn T."/>
            <person name="Peeters S.H."/>
            <person name="Heuer A."/>
            <person name="Rast P."/>
            <person name="Oberbeckmann S."/>
            <person name="Bunk B."/>
            <person name="Jeske O."/>
            <person name="Meyerdierks A."/>
            <person name="Storesund J.E."/>
            <person name="Kallscheuer N."/>
            <person name="Luecker S."/>
            <person name="Lage O.M."/>
            <person name="Pohl T."/>
            <person name="Merkel B.J."/>
            <person name="Hornburger P."/>
            <person name="Mueller R.-W."/>
            <person name="Bruemmer F."/>
            <person name="Labrenz M."/>
            <person name="Spormann A.M."/>
            <person name="Op den Camp H."/>
            <person name="Overmann J."/>
            <person name="Amann R."/>
            <person name="Jetten M.S.M."/>
            <person name="Mascher T."/>
            <person name="Medema M.H."/>
            <person name="Devos D.P."/>
            <person name="Kaster A.-K."/>
            <person name="Ovreas L."/>
            <person name="Rohde M."/>
            <person name="Galperin M.Y."/>
            <person name="Jogler C."/>
        </authorList>
    </citation>
    <scope>NUCLEOTIDE SEQUENCE [LARGE SCALE GENOMIC DNA]</scope>
    <source>
        <strain evidence="2 3">Q31a</strain>
    </source>
</reference>
<sequence length="168" mass="18843">MLLRFGMPRASTLMLWANLLSPNFKDESYVFDSLPRKHGVSTLTPQIEAILRDLTDWVSDSLAGKSKPTDERIDALTESLATNGWMRHQPAQGTLSDAIERRVRDQSRLDVMNRGAALRGLLNRIQESYDRYSDMRSSVPNQQLPIGERPENQPHPPVTTLGGNSASQ</sequence>